<dbReference type="Proteomes" id="UP000292082">
    <property type="component" value="Unassembled WGS sequence"/>
</dbReference>
<evidence type="ECO:0000313" key="1">
    <source>
        <dbReference type="EMBL" id="TBU58548.1"/>
    </source>
</evidence>
<evidence type="ECO:0000313" key="2">
    <source>
        <dbReference type="Proteomes" id="UP000292082"/>
    </source>
</evidence>
<organism evidence="1 2">
    <name type="scientific">Dichomitus squalens</name>
    <dbReference type="NCBI Taxonomy" id="114155"/>
    <lineage>
        <taxon>Eukaryota</taxon>
        <taxon>Fungi</taxon>
        <taxon>Dikarya</taxon>
        <taxon>Basidiomycota</taxon>
        <taxon>Agaricomycotina</taxon>
        <taxon>Agaricomycetes</taxon>
        <taxon>Polyporales</taxon>
        <taxon>Polyporaceae</taxon>
        <taxon>Dichomitus</taxon>
    </lineage>
</organism>
<proteinExistence type="predicted"/>
<protein>
    <submittedName>
        <fullName evidence="1">Uncharacterized protein</fullName>
    </submittedName>
</protein>
<name>A0A4V2K845_9APHY</name>
<dbReference type="EMBL" id="ML145123">
    <property type="protein sequence ID" value="TBU58548.1"/>
    <property type="molecule type" value="Genomic_DNA"/>
</dbReference>
<sequence length="119" mass="13656">MEVVVLAHDADQIAVELGFDWVVPSHYTLRVDVVSKTPQGTQHRRRPSRPRWKSFRCRRLTLEGGCRVTFWYAGFGGQRGWTGGRLRRRGGWSALRVKWRIGRRGSCMGLMCLMGPRIG</sequence>
<gene>
    <name evidence="1" type="ORF">BD310DRAFT_926843</name>
</gene>
<keyword evidence="2" id="KW-1185">Reference proteome</keyword>
<accession>A0A4V2K845</accession>
<reference evidence="1 2" key="1">
    <citation type="submission" date="2019-01" db="EMBL/GenBank/DDBJ databases">
        <title>Draft genome sequences of three monokaryotic isolates of the white-rot basidiomycete fungus Dichomitus squalens.</title>
        <authorList>
            <consortium name="DOE Joint Genome Institute"/>
            <person name="Lopez S.C."/>
            <person name="Andreopoulos B."/>
            <person name="Pangilinan J."/>
            <person name="Lipzen A."/>
            <person name="Riley R."/>
            <person name="Ahrendt S."/>
            <person name="Ng V."/>
            <person name="Barry K."/>
            <person name="Daum C."/>
            <person name="Grigoriev I.V."/>
            <person name="Hilden K.S."/>
            <person name="Makela M.R."/>
            <person name="de Vries R.P."/>
        </authorList>
    </citation>
    <scope>NUCLEOTIDE SEQUENCE [LARGE SCALE GENOMIC DNA]</scope>
    <source>
        <strain evidence="1 2">CBS 464.89</strain>
    </source>
</reference>
<dbReference type="AlphaFoldDB" id="A0A4V2K845"/>